<evidence type="ECO:0000313" key="2">
    <source>
        <dbReference type="Proteomes" id="UP000707352"/>
    </source>
</evidence>
<keyword evidence="2" id="KW-1185">Reference proteome</keyword>
<sequence length="157" mass="16735">MGMTLTSPAFVQNGPIPQRYTCEGDDLSPPLAWTGVPAGAASLLLICDDPDAPRGVFTHWVAFNIPTDLDGLAEGAGSRQGGVFQEATNDFGGVGYGGPCPPRGDRPHRYRFRLMAIDHLLDGLPAHARYAQILEKAKPSVIALAELVGHFGRPSTR</sequence>
<dbReference type="Gene3D" id="3.90.280.10">
    <property type="entry name" value="PEBP-like"/>
    <property type="match status" value="1"/>
</dbReference>
<dbReference type="SUPFAM" id="SSF49777">
    <property type="entry name" value="PEBP-like"/>
    <property type="match status" value="1"/>
</dbReference>
<dbReference type="NCBIfam" id="TIGR00481">
    <property type="entry name" value="YbhB/YbcL family Raf kinase inhibitor-like protein"/>
    <property type="match status" value="1"/>
</dbReference>
<dbReference type="PANTHER" id="PTHR30289:SF1">
    <property type="entry name" value="PEBP (PHOSPHATIDYLETHANOLAMINE-BINDING PROTEIN) FAMILY PROTEIN"/>
    <property type="match status" value="1"/>
</dbReference>
<dbReference type="EMBL" id="JAATJS010000003">
    <property type="protein sequence ID" value="NIX77268.1"/>
    <property type="molecule type" value="Genomic_DNA"/>
</dbReference>
<evidence type="ECO:0000313" key="1">
    <source>
        <dbReference type="EMBL" id="NIX77268.1"/>
    </source>
</evidence>
<name>A0ABX0VCP3_9HYPH</name>
<dbReference type="Pfam" id="PF01161">
    <property type="entry name" value="PBP"/>
    <property type="match status" value="1"/>
</dbReference>
<dbReference type="InterPro" id="IPR005247">
    <property type="entry name" value="YbhB_YbcL/LppC-like"/>
</dbReference>
<dbReference type="InterPro" id="IPR008914">
    <property type="entry name" value="PEBP"/>
</dbReference>
<organism evidence="1 2">
    <name type="scientific">Microvirga terricola</name>
    <dbReference type="NCBI Taxonomy" id="2719797"/>
    <lineage>
        <taxon>Bacteria</taxon>
        <taxon>Pseudomonadati</taxon>
        <taxon>Pseudomonadota</taxon>
        <taxon>Alphaproteobacteria</taxon>
        <taxon>Hyphomicrobiales</taxon>
        <taxon>Methylobacteriaceae</taxon>
        <taxon>Microvirga</taxon>
    </lineage>
</organism>
<gene>
    <name evidence="1" type="ORF">HB375_11675</name>
</gene>
<dbReference type="Proteomes" id="UP000707352">
    <property type="component" value="Unassembled WGS sequence"/>
</dbReference>
<protein>
    <submittedName>
        <fullName evidence="1">YbhB/YbcL family Raf kinase inhibitor-like protein</fullName>
    </submittedName>
</protein>
<dbReference type="GO" id="GO:0004860">
    <property type="term" value="F:protein kinase inhibitor activity"/>
    <property type="evidence" value="ECO:0007669"/>
    <property type="project" value="UniProtKB-KW"/>
</dbReference>
<keyword evidence="1" id="KW-0649">Protein kinase inhibitor</keyword>
<dbReference type="InterPro" id="IPR036610">
    <property type="entry name" value="PEBP-like_sf"/>
</dbReference>
<dbReference type="CDD" id="cd00865">
    <property type="entry name" value="PEBP_bact_arch"/>
    <property type="match status" value="1"/>
</dbReference>
<accession>A0ABX0VCP3</accession>
<dbReference type="RefSeq" id="WP_167673141.1">
    <property type="nucleotide sequence ID" value="NZ_JAATJS010000003.1"/>
</dbReference>
<reference evidence="1 2" key="1">
    <citation type="submission" date="2020-03" db="EMBL/GenBank/DDBJ databases">
        <title>The genome sequence of Microvirga sp. c23x22.</title>
        <authorList>
            <person name="Zhang X."/>
        </authorList>
    </citation>
    <scope>NUCLEOTIDE SEQUENCE [LARGE SCALE GENOMIC DNA]</scope>
    <source>
        <strain evidence="2">c23x22</strain>
    </source>
</reference>
<proteinExistence type="predicted"/>
<dbReference type="PANTHER" id="PTHR30289">
    <property type="entry name" value="UNCHARACTERIZED PROTEIN YBCL-RELATED"/>
    <property type="match status" value="1"/>
</dbReference>
<comment type="caution">
    <text evidence="1">The sequence shown here is derived from an EMBL/GenBank/DDBJ whole genome shotgun (WGS) entry which is preliminary data.</text>
</comment>